<reference evidence="2" key="1">
    <citation type="journal article" date="2008" name="Nature">
        <title>The amphioxus genome and the evolution of the chordate karyotype.</title>
        <authorList>
            <consortium name="US DOE Joint Genome Institute (JGI-PGF)"/>
            <person name="Putnam N.H."/>
            <person name="Butts T."/>
            <person name="Ferrier D.E.K."/>
            <person name="Furlong R.F."/>
            <person name="Hellsten U."/>
            <person name="Kawashima T."/>
            <person name="Robinson-Rechavi M."/>
            <person name="Shoguchi E."/>
            <person name="Terry A."/>
            <person name="Yu J.-K."/>
            <person name="Benito-Gutierrez E.L."/>
            <person name="Dubchak I."/>
            <person name="Garcia-Fernandez J."/>
            <person name="Gibson-Brown J.J."/>
            <person name="Grigoriev I.V."/>
            <person name="Horton A.C."/>
            <person name="de Jong P.J."/>
            <person name="Jurka J."/>
            <person name="Kapitonov V.V."/>
            <person name="Kohara Y."/>
            <person name="Kuroki Y."/>
            <person name="Lindquist E."/>
            <person name="Lucas S."/>
            <person name="Osoegawa K."/>
            <person name="Pennacchio L.A."/>
            <person name="Salamov A.A."/>
            <person name="Satou Y."/>
            <person name="Sauka-Spengler T."/>
            <person name="Schmutz J."/>
            <person name="Shin-I T."/>
            <person name="Toyoda A."/>
            <person name="Bronner-Fraser M."/>
            <person name="Fujiyama A."/>
            <person name="Holland L.Z."/>
            <person name="Holland P.W.H."/>
            <person name="Satoh N."/>
            <person name="Rokhsar D.S."/>
        </authorList>
    </citation>
    <scope>NUCLEOTIDE SEQUENCE [LARGE SCALE GENOMIC DNA]</scope>
    <source>
        <strain evidence="2">S238N-H82</strain>
        <tissue evidence="2">Testes</tissue>
    </source>
</reference>
<name>C3YSW2_BRAFL</name>
<gene>
    <name evidence="2" type="ORF">BRAFLDRAFT_95128</name>
</gene>
<feature type="compositionally biased region" description="Polar residues" evidence="1">
    <location>
        <begin position="200"/>
        <end position="217"/>
    </location>
</feature>
<sequence>MIRTVGGLFQQPRSWPLTRGGTQEKNHTSGQSLQEVSGHADSHEKKKYKYEESVVRKEVLCKPPVPVTQMGSREARSTVSPGSGPPYLTPVDQPASDDTRLNFLLLQEQTKLETEPAEVEASGVASTPLDDSRMSFSLLQEQAEEQTIPDLEQAEVEASGVHRTPLDDSLLNFLLLQEETEEQTIPDTELAAAEVEASVHHSTVLQNPTATPPSRTK</sequence>
<dbReference type="AlphaFoldDB" id="C3YSW2"/>
<dbReference type="EMBL" id="GG666550">
    <property type="protein sequence ID" value="EEN56626.1"/>
    <property type="molecule type" value="Genomic_DNA"/>
</dbReference>
<evidence type="ECO:0000313" key="2">
    <source>
        <dbReference type="EMBL" id="EEN56626.1"/>
    </source>
</evidence>
<feature type="region of interest" description="Disordered" evidence="1">
    <location>
        <begin position="65"/>
        <end position="96"/>
    </location>
</feature>
<accession>C3YSW2</accession>
<feature type="region of interest" description="Disordered" evidence="1">
    <location>
        <begin position="1"/>
        <end position="45"/>
    </location>
</feature>
<proteinExistence type="predicted"/>
<evidence type="ECO:0000256" key="1">
    <source>
        <dbReference type="SAM" id="MobiDB-lite"/>
    </source>
</evidence>
<feature type="region of interest" description="Disordered" evidence="1">
    <location>
        <begin position="195"/>
        <end position="217"/>
    </location>
</feature>
<dbReference type="InParanoid" id="C3YSW2"/>
<protein>
    <submittedName>
        <fullName evidence="2">Uncharacterized protein</fullName>
    </submittedName>
</protein>
<organism>
    <name type="scientific">Branchiostoma floridae</name>
    <name type="common">Florida lancelet</name>
    <name type="synonym">Amphioxus</name>
    <dbReference type="NCBI Taxonomy" id="7739"/>
    <lineage>
        <taxon>Eukaryota</taxon>
        <taxon>Metazoa</taxon>
        <taxon>Chordata</taxon>
        <taxon>Cephalochordata</taxon>
        <taxon>Leptocardii</taxon>
        <taxon>Amphioxiformes</taxon>
        <taxon>Branchiostomatidae</taxon>
        <taxon>Branchiostoma</taxon>
    </lineage>
</organism>